<evidence type="ECO:0000313" key="3">
    <source>
        <dbReference type="Proteomes" id="UP000092401"/>
    </source>
</evidence>
<comment type="caution">
    <text evidence="1">The sequence shown here is derived from an EMBL/GenBank/DDBJ whole genome shotgun (WGS) entry which is preliminary data.</text>
</comment>
<dbReference type="Gene3D" id="3.40.50.12780">
    <property type="entry name" value="N-terminal domain of ligase-like"/>
    <property type="match status" value="1"/>
</dbReference>
<evidence type="ECO:0000313" key="2">
    <source>
        <dbReference type="EMBL" id="KYC50333.1"/>
    </source>
</evidence>
<dbReference type="PATRIC" id="fig|1706436.3.peg.1713"/>
<organism evidence="1 3">
    <name type="scientific">Candidatus Methanofastidiosum methylothiophilum</name>
    <dbReference type="NCBI Taxonomy" id="1705564"/>
    <lineage>
        <taxon>Archaea</taxon>
        <taxon>Methanobacteriati</taxon>
        <taxon>Methanobacteriota</taxon>
        <taxon>Stenosarchaea group</taxon>
        <taxon>Candidatus Methanofastidiosia</taxon>
        <taxon>Candidatus Methanofastidiosales</taxon>
        <taxon>Candidatus Methanofastidiosaceae</taxon>
        <taxon>Candidatus Methanofastidiosum</taxon>
    </lineage>
</organism>
<dbReference type="PATRIC" id="fig|1706438.3.peg.867"/>
<accession>A0A150IHQ1</accession>
<evidence type="ECO:0000313" key="1">
    <source>
        <dbReference type="EMBL" id="KYC44479.1"/>
    </source>
</evidence>
<proteinExistence type="predicted"/>
<dbReference type="EMBL" id="LNJC01000015">
    <property type="protein sequence ID" value="KYC50333.1"/>
    <property type="molecule type" value="Genomic_DNA"/>
</dbReference>
<dbReference type="SUPFAM" id="SSF56801">
    <property type="entry name" value="Acetyl-CoA synthetase-like"/>
    <property type="match status" value="1"/>
</dbReference>
<evidence type="ECO:0000313" key="4">
    <source>
        <dbReference type="Proteomes" id="UP000092403"/>
    </source>
</evidence>
<dbReference type="Proteomes" id="UP000092401">
    <property type="component" value="Unassembled WGS sequence"/>
</dbReference>
<sequence length="372" mass="41915">MEKKSNPYFEELKDSVETFSTVPAFNEMKRRTLADKGINGPTAAHVIEEVHTPLNYAYITFTTGTTAWQNLVGITPNEKEYRKNVGKNALKMAGVKEGHKAMFCYPPLLNAITRNALEELGVTWTFLTKSSRDSFLMDLYYKEPNVIFGESAFLKASLKDAIKLNIADDLPKVEIVNCIGTPLDLEAVDIIKDILGARVNDIYGTQEFGWITMNGNPVREDIEFVRSDVGHDFKEAVVGGLPTGDSFPVVESGHALDKNGKIITYMRARTQPDYEIYVRETTLNAKQTIERACRSILRIKSKVAKVPDDVVLNSDRTVLELKPSIVPKDYEEKNEPILIEGPIKTRMFDLLVQAQLDYQTLSVKDPCWVKDR</sequence>
<dbReference type="EMBL" id="LNGE01000062">
    <property type="protein sequence ID" value="KYC44479.1"/>
    <property type="molecule type" value="Genomic_DNA"/>
</dbReference>
<dbReference type="InterPro" id="IPR042099">
    <property type="entry name" value="ANL_N_sf"/>
</dbReference>
<accession>A0A150IZB2</accession>
<name>A0A150IHQ1_9EURY</name>
<dbReference type="Proteomes" id="UP000092403">
    <property type="component" value="Unassembled WGS sequence"/>
</dbReference>
<gene>
    <name evidence="1" type="ORF">APG10_01696</name>
    <name evidence="2" type="ORF">APG12_00861</name>
</gene>
<reference evidence="3 4" key="1">
    <citation type="journal article" date="2016" name="ISME J.">
        <title>Chasing the elusive Euryarchaeota class WSA2: genomes reveal a uniquely fastidious methyl-reducing methanogen.</title>
        <authorList>
            <person name="Nobu M.K."/>
            <person name="Narihiro T."/>
            <person name="Kuroda K."/>
            <person name="Mei R."/>
            <person name="Liu W.T."/>
        </authorList>
    </citation>
    <scope>NUCLEOTIDE SEQUENCE [LARGE SCALE GENOMIC DNA]</scope>
    <source>
        <strain evidence="1">B03fssc0709_Meth_Bin005</strain>
        <strain evidence="2">BMIXfssc0709_Meth_Bin006</strain>
    </source>
</reference>
<dbReference type="AlphaFoldDB" id="A0A150IHQ1"/>
<protein>
    <submittedName>
        <fullName evidence="1">Uncharacterized protein</fullName>
    </submittedName>
</protein>